<name>I4D095_DESAJ</name>
<dbReference type="AlphaFoldDB" id="I4D095"/>
<keyword evidence="10" id="KW-0560">Oxidoreductase</keyword>
<sequence>MSTPQKPYHFLIRRVHSLLGLVPIGLFLIFHMFLNLSARGGPEMYDKVIGTMRHFPGIIIVELVVIFIPIFLHAVYGIWVVYTGQSNILSYNYARNWFYLIQRISGIYTVIFIVTHVFLLRFGEASFAAIHQFISNPLGLIFYALGVLFAIFHFVNGLWAFAITWGITIGPHSQKVLSYVLALVFVIISAVGLADLSAFL</sequence>
<evidence type="ECO:0000313" key="10">
    <source>
        <dbReference type="EMBL" id="AFM39219.1"/>
    </source>
</evidence>
<dbReference type="STRING" id="646529.Desaci_0137"/>
<feature type="transmembrane region" description="Helical" evidence="9">
    <location>
        <begin position="99"/>
        <end position="119"/>
    </location>
</feature>
<organism evidence="10 11">
    <name type="scientific">Desulfosporosinus acidiphilus (strain DSM 22704 / JCM 16185 / SJ4)</name>
    <dbReference type="NCBI Taxonomy" id="646529"/>
    <lineage>
        <taxon>Bacteria</taxon>
        <taxon>Bacillati</taxon>
        <taxon>Bacillota</taxon>
        <taxon>Clostridia</taxon>
        <taxon>Eubacteriales</taxon>
        <taxon>Desulfitobacteriaceae</taxon>
        <taxon>Desulfosporosinus</taxon>
    </lineage>
</organism>
<dbReference type="Pfam" id="PF01127">
    <property type="entry name" value="Sdh_cyt"/>
    <property type="match status" value="1"/>
</dbReference>
<keyword evidence="11" id="KW-1185">Reference proteome</keyword>
<dbReference type="EMBL" id="CP003639">
    <property type="protein sequence ID" value="AFM39219.1"/>
    <property type="molecule type" value="Genomic_DNA"/>
</dbReference>
<evidence type="ECO:0000256" key="8">
    <source>
        <dbReference type="PIRSR" id="PIRSR000170-1"/>
    </source>
</evidence>
<feature type="transmembrane region" description="Helical" evidence="9">
    <location>
        <begin position="179"/>
        <end position="199"/>
    </location>
</feature>
<evidence type="ECO:0000256" key="9">
    <source>
        <dbReference type="SAM" id="Phobius"/>
    </source>
</evidence>
<feature type="binding site" description="axial binding residue" evidence="8">
    <location>
        <position position="73"/>
    </location>
    <ligand>
        <name>heme</name>
        <dbReference type="ChEBI" id="CHEBI:30413"/>
    </ligand>
    <ligandPart>
        <name>Fe</name>
        <dbReference type="ChEBI" id="CHEBI:18248"/>
    </ligandPart>
</feature>
<reference evidence="10 11" key="1">
    <citation type="journal article" date="2012" name="J. Bacteriol.">
        <title>Complete genome sequences of Desulfosporosinus orientis DSM765T, Desulfosporosinus youngiae DSM17734T, Desulfosporosinus meridiei DSM13257T, and Desulfosporosinus acidiphilus DSM22704T.</title>
        <authorList>
            <person name="Pester M."/>
            <person name="Brambilla E."/>
            <person name="Alazard D."/>
            <person name="Rattei T."/>
            <person name="Weinmaier T."/>
            <person name="Han J."/>
            <person name="Lucas S."/>
            <person name="Lapidus A."/>
            <person name="Cheng J.F."/>
            <person name="Goodwin L."/>
            <person name="Pitluck S."/>
            <person name="Peters L."/>
            <person name="Ovchinnikova G."/>
            <person name="Teshima H."/>
            <person name="Detter J.C."/>
            <person name="Han C.S."/>
            <person name="Tapia R."/>
            <person name="Land M.L."/>
            <person name="Hauser L."/>
            <person name="Kyrpides N.C."/>
            <person name="Ivanova N.N."/>
            <person name="Pagani I."/>
            <person name="Huntmann M."/>
            <person name="Wei C.L."/>
            <person name="Davenport K.W."/>
            <person name="Daligault H."/>
            <person name="Chain P.S."/>
            <person name="Chen A."/>
            <person name="Mavromatis K."/>
            <person name="Markowitz V."/>
            <person name="Szeto E."/>
            <person name="Mikhailova N."/>
            <person name="Pati A."/>
            <person name="Wagner M."/>
            <person name="Woyke T."/>
            <person name="Ollivier B."/>
            <person name="Klenk H.P."/>
            <person name="Spring S."/>
            <person name="Loy A."/>
        </authorList>
    </citation>
    <scope>NUCLEOTIDE SEQUENCE [LARGE SCALE GENOMIC DNA]</scope>
    <source>
        <strain evidence="11">DSM 22704 / JCM 16185 / SJ4</strain>
    </source>
</reference>
<dbReference type="GO" id="GO:0046872">
    <property type="term" value="F:metal ion binding"/>
    <property type="evidence" value="ECO:0007669"/>
    <property type="project" value="UniProtKB-KW"/>
</dbReference>
<dbReference type="eggNOG" id="COG2009">
    <property type="taxonomic scope" value="Bacteria"/>
</dbReference>
<dbReference type="KEGG" id="dai:Desaci_0137"/>
<dbReference type="HOGENOM" id="CLU_078991_0_0_9"/>
<feature type="transmembrane region" description="Helical" evidence="9">
    <location>
        <begin position="15"/>
        <end position="34"/>
    </location>
</feature>
<evidence type="ECO:0000256" key="3">
    <source>
        <dbReference type="ARBA" id="ARBA00022692"/>
    </source>
</evidence>
<comment type="subcellular location">
    <subcellularLocation>
        <location evidence="1">Membrane</location>
    </subcellularLocation>
</comment>
<evidence type="ECO:0000256" key="7">
    <source>
        <dbReference type="ARBA" id="ARBA00023136"/>
    </source>
</evidence>
<accession>I4D095</accession>
<evidence type="ECO:0000256" key="6">
    <source>
        <dbReference type="ARBA" id="ARBA00023004"/>
    </source>
</evidence>
<dbReference type="Gene3D" id="1.20.1300.10">
    <property type="entry name" value="Fumarate reductase/succinate dehydrogenase, transmembrane subunit"/>
    <property type="match status" value="1"/>
</dbReference>
<gene>
    <name evidence="10" type="ordered locus">Desaci_0137</name>
</gene>
<dbReference type="GO" id="GO:0016020">
    <property type="term" value="C:membrane"/>
    <property type="evidence" value="ECO:0007669"/>
    <property type="project" value="UniProtKB-SubCell"/>
</dbReference>
<evidence type="ECO:0000256" key="1">
    <source>
        <dbReference type="ARBA" id="ARBA00004370"/>
    </source>
</evidence>
<evidence type="ECO:0000313" key="11">
    <source>
        <dbReference type="Proteomes" id="UP000002892"/>
    </source>
</evidence>
<protein>
    <submittedName>
        <fullName evidence="10">Succinate dehydrogenase/fumarate reductase cytochrome b subunit, b558 family</fullName>
        <ecNumber evidence="10">1.3.5.1</ecNumber>
    </submittedName>
</protein>
<keyword evidence="5 9" id="KW-1133">Transmembrane helix</keyword>
<feature type="transmembrane region" description="Helical" evidence="9">
    <location>
        <begin position="140"/>
        <end position="167"/>
    </location>
</feature>
<dbReference type="InterPro" id="IPR034804">
    <property type="entry name" value="SQR/QFR_C/D"/>
</dbReference>
<evidence type="ECO:0000256" key="5">
    <source>
        <dbReference type="ARBA" id="ARBA00022989"/>
    </source>
</evidence>
<dbReference type="NCBIfam" id="TIGR02046">
    <property type="entry name" value="sdhC_b558_fam"/>
    <property type="match status" value="1"/>
</dbReference>
<evidence type="ECO:0000256" key="4">
    <source>
        <dbReference type="ARBA" id="ARBA00022723"/>
    </source>
</evidence>
<dbReference type="CDD" id="cd03497">
    <property type="entry name" value="SQR_TypeB_1_TM"/>
    <property type="match status" value="1"/>
</dbReference>
<dbReference type="EC" id="1.3.5.1" evidence="10"/>
<dbReference type="RefSeq" id="WP_014825234.1">
    <property type="nucleotide sequence ID" value="NC_018068.1"/>
</dbReference>
<feature type="transmembrane region" description="Helical" evidence="9">
    <location>
        <begin position="55"/>
        <end position="79"/>
    </location>
</feature>
<dbReference type="SUPFAM" id="SSF81343">
    <property type="entry name" value="Fumarate reductase respiratory complex transmembrane subunits"/>
    <property type="match status" value="1"/>
</dbReference>
<dbReference type="Proteomes" id="UP000002892">
    <property type="component" value="Chromosome"/>
</dbReference>
<proteinExistence type="predicted"/>
<feature type="binding site" description="axial binding residue" evidence="8">
    <location>
        <position position="116"/>
    </location>
    <ligand>
        <name>heme</name>
        <dbReference type="ChEBI" id="CHEBI:30413"/>
    </ligand>
    <ligandPart>
        <name>Fe</name>
        <dbReference type="ChEBI" id="CHEBI:18248"/>
    </ligandPart>
</feature>
<keyword evidence="4 8" id="KW-0479">Metal-binding</keyword>
<dbReference type="GO" id="GO:0008177">
    <property type="term" value="F:succinate dehydrogenase (quinone) activity"/>
    <property type="evidence" value="ECO:0007669"/>
    <property type="project" value="UniProtKB-EC"/>
</dbReference>
<dbReference type="InterPro" id="IPR011138">
    <property type="entry name" value="Cytochrome_b-558"/>
</dbReference>
<feature type="binding site" description="axial binding residue" evidence="8">
    <location>
        <position position="31"/>
    </location>
    <ligand>
        <name>heme</name>
        <dbReference type="ChEBI" id="CHEBI:30413"/>
    </ligand>
    <ligandPart>
        <name>Fe</name>
        <dbReference type="ChEBI" id="CHEBI:18248"/>
    </ligandPart>
</feature>
<dbReference type="OrthoDB" id="9789209at2"/>
<keyword evidence="7 9" id="KW-0472">Membrane</keyword>
<feature type="binding site" description="axial binding residue" evidence="8">
    <location>
        <position position="153"/>
    </location>
    <ligand>
        <name>heme</name>
        <dbReference type="ChEBI" id="CHEBI:30413"/>
    </ligand>
    <ligandPart>
        <name>Fe</name>
        <dbReference type="ChEBI" id="CHEBI:18248"/>
    </ligandPart>
</feature>
<dbReference type="PIRSF" id="PIRSF000170">
    <property type="entry name" value="Succ_dh_cyt_b558"/>
    <property type="match status" value="1"/>
</dbReference>
<dbReference type="InterPro" id="IPR016002">
    <property type="entry name" value="Succ_DH_cyt_b558_Firmicute"/>
</dbReference>
<keyword evidence="3 9" id="KW-0812">Transmembrane</keyword>
<dbReference type="InterPro" id="IPR000701">
    <property type="entry name" value="SuccDH_FuR_B_TM-su"/>
</dbReference>
<keyword evidence="6 8" id="KW-0408">Iron</keyword>
<keyword evidence="2 8" id="KW-0349">Heme</keyword>
<evidence type="ECO:0000256" key="2">
    <source>
        <dbReference type="ARBA" id="ARBA00022617"/>
    </source>
</evidence>